<feature type="repeat" description="NHL" evidence="9">
    <location>
        <begin position="613"/>
        <end position="648"/>
    </location>
</feature>
<comment type="catalytic activity">
    <reaction evidence="1">
        <text>S-ubiquitinyl-[E2 ubiquitin-conjugating enzyme]-L-cysteine + [acceptor protein]-L-lysine = [E2 ubiquitin-conjugating enzyme]-L-cysteine + N(6)-ubiquitinyl-[acceptor protein]-L-lysine.</text>
        <dbReference type="EC" id="2.3.2.27"/>
    </reaction>
</comment>
<feature type="compositionally biased region" description="Basic and acidic residues" evidence="10">
    <location>
        <begin position="448"/>
        <end position="461"/>
    </location>
</feature>
<comment type="similarity">
    <text evidence="2">Belongs to the TRIM/RBCC family.</text>
</comment>
<dbReference type="InterPro" id="IPR000315">
    <property type="entry name" value="Znf_B-box"/>
</dbReference>
<feature type="compositionally biased region" description="Basic residues" evidence="10">
    <location>
        <begin position="391"/>
        <end position="402"/>
    </location>
</feature>
<feature type="compositionally biased region" description="Polar residues" evidence="10">
    <location>
        <begin position="333"/>
        <end position="360"/>
    </location>
</feature>
<dbReference type="PANTHER" id="PTHR24104">
    <property type="entry name" value="E3 UBIQUITIN-PROTEIN LIGASE NHLRC1-RELATED"/>
    <property type="match status" value="1"/>
</dbReference>
<evidence type="ECO:0000256" key="9">
    <source>
        <dbReference type="PROSITE-ProRule" id="PRU00504"/>
    </source>
</evidence>
<keyword evidence="4" id="KW-0479">Metal-binding</keyword>
<dbReference type="Gene3D" id="2.120.10.30">
    <property type="entry name" value="TolB, C-terminal domain"/>
    <property type="match status" value="1"/>
</dbReference>
<dbReference type="InterPro" id="IPR011042">
    <property type="entry name" value="6-blade_b-propeller_TolB-like"/>
</dbReference>
<evidence type="ECO:0000259" key="11">
    <source>
        <dbReference type="PROSITE" id="PS50089"/>
    </source>
</evidence>
<evidence type="ECO:0000256" key="10">
    <source>
        <dbReference type="SAM" id="MobiDB-lite"/>
    </source>
</evidence>
<feature type="domain" description="B box-type" evidence="12">
    <location>
        <begin position="79"/>
        <end position="120"/>
    </location>
</feature>
<dbReference type="GO" id="GO:0043161">
    <property type="term" value="P:proteasome-mediated ubiquitin-dependent protein catabolic process"/>
    <property type="evidence" value="ECO:0007669"/>
    <property type="project" value="TreeGrafter"/>
</dbReference>
<evidence type="ECO:0000256" key="5">
    <source>
        <dbReference type="ARBA" id="ARBA00022737"/>
    </source>
</evidence>
<evidence type="ECO:0000256" key="4">
    <source>
        <dbReference type="ARBA" id="ARBA00022723"/>
    </source>
</evidence>
<dbReference type="SUPFAM" id="SSF57850">
    <property type="entry name" value="RING/U-box"/>
    <property type="match status" value="1"/>
</dbReference>
<name>A0A8J9YT46_BRALA</name>
<dbReference type="PROSITE" id="PS50119">
    <property type="entry name" value="ZF_BBOX"/>
    <property type="match status" value="1"/>
</dbReference>
<evidence type="ECO:0000256" key="6">
    <source>
        <dbReference type="ARBA" id="ARBA00022771"/>
    </source>
</evidence>
<accession>A0A8J9YT46</accession>
<evidence type="ECO:0000259" key="12">
    <source>
        <dbReference type="PROSITE" id="PS50119"/>
    </source>
</evidence>
<sequence>MAALSCSGCFDTSGPHKILPCAHSFCWRCLVKCADRRSDLSCPICGVIVRLPPQGVRGLSAHFLVDDLLEKFDDDLEKQSEKYCSVHRGEKLTIFCQTCVEAVCVQCVGAWHSGHQMGGLTGSGTVTENARSLLVQSKEQVQELHRLQCGIDSTIRQVDDCRERMENGIKLAARKAIEGIQRKEAELIQELEGRVGHERLGLEQERREIQTAIGAVAEGWRMVDGEYSARGRERLYESMGHLSDKVDQAQETVRSTSRSYEVDLRFIPSEYESEDLLGSLVVNIGGDVEMKERVSGRYQSMARGELRSGATGRGTWSQTTSMFDDPAREGTSRWRSGKTSTTVRVETSSGTSKGSVLSPHSRSKLWLKEQDKEEGEVHTSGRALTPSVRPSPKRSPKPKGSTKKSSEDGNKEKKKLDVKVGATCSRSALSETTSDVATSSTRGKKRGRKEEDALPPKDTPKKVKVEVEELVQFGEKGSRNGQFNEPNGVACSKDGEMFIIDRRNKRIQVFDSEGKFRRKFSTKVKGKDTDPRGLAMNPVSGEVYVTDSKQKVVNVFSSLGEHIRSFGAGVVSIPCGIAVDSSGRAFVADMENHHVTVHDQDGNVTMEIGNAQRGDAHLHIPLGVALAPNGDVLVTDGFLCCIKRFGPDGSFRSKFDCPKKDERYQDPRGICVTPLGDVVAFAGGSCVALFDQEGEVVRCLVTQENGLEAPSAVAYQPEGRRLVVTDTKKHSITIKTI</sequence>
<dbReference type="PROSITE" id="PS51125">
    <property type="entry name" value="NHL"/>
    <property type="match status" value="2"/>
</dbReference>
<dbReference type="SUPFAM" id="SSF57845">
    <property type="entry name" value="B-box zinc-binding domain"/>
    <property type="match status" value="1"/>
</dbReference>
<dbReference type="OrthoDB" id="10022898at2759"/>
<dbReference type="InterPro" id="IPR001841">
    <property type="entry name" value="Znf_RING"/>
</dbReference>
<dbReference type="AlphaFoldDB" id="A0A8J9YT46"/>
<feature type="domain" description="RING-type" evidence="11">
    <location>
        <begin position="6"/>
        <end position="45"/>
    </location>
</feature>
<feature type="compositionally biased region" description="Polar residues" evidence="10">
    <location>
        <begin position="424"/>
        <end position="441"/>
    </location>
</feature>
<dbReference type="GO" id="GO:0061630">
    <property type="term" value="F:ubiquitin protein ligase activity"/>
    <property type="evidence" value="ECO:0007669"/>
    <property type="project" value="UniProtKB-EC"/>
</dbReference>
<proteinExistence type="inferred from homology"/>
<evidence type="ECO:0000256" key="7">
    <source>
        <dbReference type="ARBA" id="ARBA00022833"/>
    </source>
</evidence>
<keyword evidence="5" id="KW-0677">Repeat</keyword>
<dbReference type="InterPro" id="IPR050952">
    <property type="entry name" value="TRIM-NHL_E3_ligases"/>
</dbReference>
<dbReference type="PROSITE" id="PS00518">
    <property type="entry name" value="ZF_RING_1"/>
    <property type="match status" value="1"/>
</dbReference>
<dbReference type="PROSITE" id="PS50089">
    <property type="entry name" value="ZF_RING_2"/>
    <property type="match status" value="1"/>
</dbReference>
<feature type="region of interest" description="Disordered" evidence="10">
    <location>
        <begin position="302"/>
        <end position="461"/>
    </location>
</feature>
<dbReference type="InterPro" id="IPR001258">
    <property type="entry name" value="NHL_repeat"/>
</dbReference>
<dbReference type="InterPro" id="IPR017907">
    <property type="entry name" value="Znf_RING_CS"/>
</dbReference>
<dbReference type="Gene3D" id="3.30.160.60">
    <property type="entry name" value="Classic Zinc Finger"/>
    <property type="match status" value="1"/>
</dbReference>
<keyword evidence="6 8" id="KW-0863">Zinc-finger</keyword>
<dbReference type="SMART" id="SM00184">
    <property type="entry name" value="RING"/>
    <property type="match status" value="1"/>
</dbReference>
<dbReference type="SUPFAM" id="SSF101898">
    <property type="entry name" value="NHL repeat"/>
    <property type="match status" value="1"/>
</dbReference>
<dbReference type="EMBL" id="OV696697">
    <property type="protein sequence ID" value="CAH1241249.1"/>
    <property type="molecule type" value="Genomic_DNA"/>
</dbReference>
<dbReference type="SMART" id="SM00336">
    <property type="entry name" value="BBOX"/>
    <property type="match status" value="1"/>
</dbReference>
<dbReference type="EC" id="2.3.2.27" evidence="3"/>
<evidence type="ECO:0000313" key="13">
    <source>
        <dbReference type="EMBL" id="CAH1241249.1"/>
    </source>
</evidence>
<dbReference type="CDD" id="cd05819">
    <property type="entry name" value="NHL"/>
    <property type="match status" value="1"/>
</dbReference>
<protein>
    <recommendedName>
        <fullName evidence="3">RING-type E3 ubiquitin transferase</fullName>
        <ecNumber evidence="3">2.3.2.27</ecNumber>
    </recommendedName>
</protein>
<evidence type="ECO:0000313" key="14">
    <source>
        <dbReference type="Proteomes" id="UP000838412"/>
    </source>
</evidence>
<dbReference type="InterPro" id="IPR018957">
    <property type="entry name" value="Znf_C3HC4_RING-type"/>
</dbReference>
<feature type="compositionally biased region" description="Basic and acidic residues" evidence="10">
    <location>
        <begin position="404"/>
        <end position="418"/>
    </location>
</feature>
<evidence type="ECO:0000256" key="3">
    <source>
        <dbReference type="ARBA" id="ARBA00012483"/>
    </source>
</evidence>
<evidence type="ECO:0000256" key="2">
    <source>
        <dbReference type="ARBA" id="ARBA00008518"/>
    </source>
</evidence>
<feature type="compositionally biased region" description="Basic and acidic residues" evidence="10">
    <location>
        <begin position="366"/>
        <end position="379"/>
    </location>
</feature>
<organism evidence="13 14">
    <name type="scientific">Branchiostoma lanceolatum</name>
    <name type="common">Common lancelet</name>
    <name type="synonym">Amphioxus lanceolatum</name>
    <dbReference type="NCBI Taxonomy" id="7740"/>
    <lineage>
        <taxon>Eukaryota</taxon>
        <taxon>Metazoa</taxon>
        <taxon>Chordata</taxon>
        <taxon>Cephalochordata</taxon>
        <taxon>Leptocardii</taxon>
        <taxon>Amphioxiformes</taxon>
        <taxon>Branchiostomatidae</taxon>
        <taxon>Branchiostoma</taxon>
    </lineage>
</organism>
<dbReference type="Pfam" id="PF00097">
    <property type="entry name" value="zf-C3HC4"/>
    <property type="match status" value="1"/>
</dbReference>
<evidence type="ECO:0000256" key="8">
    <source>
        <dbReference type="PROSITE-ProRule" id="PRU00024"/>
    </source>
</evidence>
<evidence type="ECO:0000256" key="1">
    <source>
        <dbReference type="ARBA" id="ARBA00000900"/>
    </source>
</evidence>
<dbReference type="CDD" id="cd16449">
    <property type="entry name" value="RING-HC"/>
    <property type="match status" value="1"/>
</dbReference>
<gene>
    <name evidence="13" type="primary">TRIM2</name>
    <name evidence="13" type="ORF">BLAG_LOCUS4978</name>
</gene>
<dbReference type="Pfam" id="PF00643">
    <property type="entry name" value="zf-B_box"/>
    <property type="match status" value="1"/>
</dbReference>
<dbReference type="InterPro" id="IPR013083">
    <property type="entry name" value="Znf_RING/FYVE/PHD"/>
</dbReference>
<keyword evidence="7" id="KW-0862">Zinc</keyword>
<reference evidence="13" key="1">
    <citation type="submission" date="2022-01" db="EMBL/GenBank/DDBJ databases">
        <authorList>
            <person name="Braso-Vives M."/>
        </authorList>
    </citation>
    <scope>NUCLEOTIDE SEQUENCE</scope>
</reference>
<feature type="repeat" description="NHL" evidence="9">
    <location>
        <begin position="472"/>
        <end position="513"/>
    </location>
</feature>
<dbReference type="GO" id="GO:0000209">
    <property type="term" value="P:protein polyubiquitination"/>
    <property type="evidence" value="ECO:0007669"/>
    <property type="project" value="TreeGrafter"/>
</dbReference>
<dbReference type="Proteomes" id="UP000838412">
    <property type="component" value="Chromosome 12"/>
</dbReference>
<dbReference type="PANTHER" id="PTHR24104:SF50">
    <property type="entry name" value="SMP-30_GLUCONOLACTONASE_LRE-LIKE REGION DOMAIN-CONTAINING PROTEIN"/>
    <property type="match status" value="1"/>
</dbReference>
<keyword evidence="14" id="KW-1185">Reference proteome</keyword>
<dbReference type="Gene3D" id="3.30.40.10">
    <property type="entry name" value="Zinc/RING finger domain, C3HC4 (zinc finger)"/>
    <property type="match status" value="1"/>
</dbReference>
<dbReference type="GO" id="GO:0008270">
    <property type="term" value="F:zinc ion binding"/>
    <property type="evidence" value="ECO:0007669"/>
    <property type="project" value="UniProtKB-KW"/>
</dbReference>